<dbReference type="AlphaFoldDB" id="A0A5N6EC91"/>
<dbReference type="Gene3D" id="1.10.510.10">
    <property type="entry name" value="Transferase(Phosphotransferase) domain 1"/>
    <property type="match status" value="1"/>
</dbReference>
<dbReference type="EMBL" id="ML733509">
    <property type="protein sequence ID" value="KAB8215211.1"/>
    <property type="molecule type" value="Genomic_DNA"/>
</dbReference>
<sequence>MPQLVTSHCYVDRYLGQPCKEPSQVWAVATMLLCWIKPGILGTWDSPHPLINEAWCMAKIKRLFPHWRIPTPNEVTRAILKAAVKSASYFSKAVPELQVNLPFDQEIQKVEMPQQLSDLLRFMLVVNPVDRPSPSSVLASREFRSFEKLVKLSCS</sequence>
<accession>A0A5N6EC91</accession>
<keyword evidence="2" id="KW-1185">Reference proteome</keyword>
<dbReference type="SUPFAM" id="SSF56112">
    <property type="entry name" value="Protein kinase-like (PK-like)"/>
    <property type="match status" value="1"/>
</dbReference>
<protein>
    <recommendedName>
        <fullName evidence="3">Protein kinase domain-containing protein</fullName>
    </recommendedName>
</protein>
<gene>
    <name evidence="1" type="ORF">BDV33DRAFT_195434</name>
</gene>
<organism evidence="1 2">
    <name type="scientific">Aspergillus novoparasiticus</name>
    <dbReference type="NCBI Taxonomy" id="986946"/>
    <lineage>
        <taxon>Eukaryota</taxon>
        <taxon>Fungi</taxon>
        <taxon>Dikarya</taxon>
        <taxon>Ascomycota</taxon>
        <taxon>Pezizomycotina</taxon>
        <taxon>Eurotiomycetes</taxon>
        <taxon>Eurotiomycetidae</taxon>
        <taxon>Eurotiales</taxon>
        <taxon>Aspergillaceae</taxon>
        <taxon>Aspergillus</taxon>
        <taxon>Aspergillus subgen. Circumdati</taxon>
    </lineage>
</organism>
<reference evidence="1 2" key="1">
    <citation type="submission" date="2019-04" db="EMBL/GenBank/DDBJ databases">
        <title>Fungal friends and foes A comparative genomics study of 23 Aspergillus species from section Flavi.</title>
        <authorList>
            <consortium name="DOE Joint Genome Institute"/>
            <person name="Kjaerbolling I."/>
            <person name="Vesth T.C."/>
            <person name="Frisvad J.C."/>
            <person name="Nybo J.L."/>
            <person name="Theobald S."/>
            <person name="Kildgaard S."/>
            <person name="Petersen T.I."/>
            <person name="Kuo A."/>
            <person name="Sato A."/>
            <person name="Lyhne E.K."/>
            <person name="Kogle M.E."/>
            <person name="Wiebenga A."/>
            <person name="Kun R.S."/>
            <person name="Lubbers R.J."/>
            <person name="Makela M.R."/>
            <person name="Barry K."/>
            <person name="Chovatia M."/>
            <person name="Clum A."/>
            <person name="Daum C."/>
            <person name="Haridas S."/>
            <person name="He G."/>
            <person name="LaButti K."/>
            <person name="Lipzen A."/>
            <person name="Mondo S."/>
            <person name="Pangilinan J."/>
            <person name="Riley R."/>
            <person name="Salamov A."/>
            <person name="Simmons B.A."/>
            <person name="Magnuson J.K."/>
            <person name="Henrissat B."/>
            <person name="Mortensen U.H."/>
            <person name="Larsen T.O."/>
            <person name="De vries R.P."/>
            <person name="Grigoriev I.V."/>
            <person name="Machida M."/>
            <person name="Baker S.E."/>
            <person name="Andersen M.R."/>
        </authorList>
    </citation>
    <scope>NUCLEOTIDE SEQUENCE [LARGE SCALE GENOMIC DNA]</scope>
    <source>
        <strain evidence="1 2">CBS 126849</strain>
    </source>
</reference>
<dbReference type="InterPro" id="IPR011009">
    <property type="entry name" value="Kinase-like_dom_sf"/>
</dbReference>
<proteinExistence type="predicted"/>
<dbReference type="Proteomes" id="UP000326799">
    <property type="component" value="Unassembled WGS sequence"/>
</dbReference>
<evidence type="ECO:0000313" key="1">
    <source>
        <dbReference type="EMBL" id="KAB8215211.1"/>
    </source>
</evidence>
<evidence type="ECO:0000313" key="2">
    <source>
        <dbReference type="Proteomes" id="UP000326799"/>
    </source>
</evidence>
<evidence type="ECO:0008006" key="3">
    <source>
        <dbReference type="Google" id="ProtNLM"/>
    </source>
</evidence>
<name>A0A5N6EC91_9EURO</name>